<reference evidence="4 5" key="1">
    <citation type="journal article" date="2018" name="Mol. Biol. Evol.">
        <title>Broad Genomic Sampling Reveals a Smut Pathogenic Ancestry of the Fungal Clade Ustilaginomycotina.</title>
        <authorList>
            <person name="Kijpornyongpan T."/>
            <person name="Mondo S.J."/>
            <person name="Barry K."/>
            <person name="Sandor L."/>
            <person name="Lee J."/>
            <person name="Lipzen A."/>
            <person name="Pangilinan J."/>
            <person name="LaButti K."/>
            <person name="Hainaut M."/>
            <person name="Henrissat B."/>
            <person name="Grigoriev I.V."/>
            <person name="Spatafora J.W."/>
            <person name="Aime M.C."/>
        </authorList>
    </citation>
    <scope>NUCLEOTIDE SEQUENCE [LARGE SCALE GENOMIC DNA]</scope>
    <source>
        <strain evidence="4 5">MCA 5214</strain>
    </source>
</reference>
<evidence type="ECO:0000259" key="3">
    <source>
        <dbReference type="PROSITE" id="PS51263"/>
    </source>
</evidence>
<dbReference type="GO" id="GO:0071933">
    <property type="term" value="F:Arp2/3 complex binding"/>
    <property type="evidence" value="ECO:0007669"/>
    <property type="project" value="InterPro"/>
</dbReference>
<dbReference type="GO" id="GO:0005634">
    <property type="term" value="C:nucleus"/>
    <property type="evidence" value="ECO:0007669"/>
    <property type="project" value="UniProtKB-SubCell"/>
</dbReference>
<protein>
    <submittedName>
        <fullName evidence="4">Glia maturation factor beta</fullName>
    </submittedName>
</protein>
<accession>A0A316UVQ5</accession>
<dbReference type="PIRSF" id="PIRSF001788">
    <property type="entry name" value="GMF-beta"/>
    <property type="match status" value="1"/>
</dbReference>
<dbReference type="GeneID" id="37026107"/>
<gene>
    <name evidence="4" type="ORF">BDZ90DRAFT_216707</name>
</gene>
<dbReference type="GO" id="GO:0030479">
    <property type="term" value="C:actin cortical patch"/>
    <property type="evidence" value="ECO:0007669"/>
    <property type="project" value="TreeGrafter"/>
</dbReference>
<name>A0A316UVQ5_9BASI</name>
<dbReference type="SMART" id="SM00102">
    <property type="entry name" value="ADF"/>
    <property type="match status" value="1"/>
</dbReference>
<dbReference type="InterPro" id="IPR029006">
    <property type="entry name" value="ADF-H/Gelsolin-like_dom_sf"/>
</dbReference>
<keyword evidence="5" id="KW-1185">Reference proteome</keyword>
<dbReference type="InterPro" id="IPR002108">
    <property type="entry name" value="ADF-H"/>
</dbReference>
<evidence type="ECO:0000313" key="5">
    <source>
        <dbReference type="Proteomes" id="UP000245884"/>
    </source>
</evidence>
<dbReference type="PANTHER" id="PTHR11249:SF2">
    <property type="entry name" value="GLIA MATURATION FACTOR"/>
    <property type="match status" value="1"/>
</dbReference>
<dbReference type="SUPFAM" id="SSF55753">
    <property type="entry name" value="Actin depolymerizing proteins"/>
    <property type="match status" value="1"/>
</dbReference>
<feature type="domain" description="ADF-H" evidence="3">
    <location>
        <begin position="4"/>
        <end position="139"/>
    </location>
</feature>
<dbReference type="OrthoDB" id="3919494at2759"/>
<dbReference type="PANTHER" id="PTHR11249">
    <property type="entry name" value="GLIAL FACTOR NATURATION FACTOR"/>
    <property type="match status" value="1"/>
</dbReference>
<evidence type="ECO:0000256" key="1">
    <source>
        <dbReference type="ARBA" id="ARBA00010055"/>
    </source>
</evidence>
<keyword evidence="2" id="KW-0539">Nucleus</keyword>
<organism evidence="4 5">
    <name type="scientific">Jaminaea rosea</name>
    <dbReference type="NCBI Taxonomy" id="1569628"/>
    <lineage>
        <taxon>Eukaryota</taxon>
        <taxon>Fungi</taxon>
        <taxon>Dikarya</taxon>
        <taxon>Basidiomycota</taxon>
        <taxon>Ustilaginomycotina</taxon>
        <taxon>Exobasidiomycetes</taxon>
        <taxon>Microstromatales</taxon>
        <taxon>Microstromatales incertae sedis</taxon>
        <taxon>Jaminaea</taxon>
    </lineage>
</organism>
<dbReference type="AlphaFoldDB" id="A0A316UVQ5"/>
<dbReference type="InterPro" id="IPR011171">
    <property type="entry name" value="GMF"/>
</dbReference>
<evidence type="ECO:0000256" key="2">
    <source>
        <dbReference type="PIRNR" id="PIRNR001788"/>
    </source>
</evidence>
<keyword evidence="2" id="KW-0963">Cytoplasm</keyword>
<dbReference type="GO" id="GO:0071846">
    <property type="term" value="P:actin filament debranching"/>
    <property type="evidence" value="ECO:0007669"/>
    <property type="project" value="InterPro"/>
</dbReference>
<dbReference type="EMBL" id="KZ819663">
    <property type="protein sequence ID" value="PWN29376.1"/>
    <property type="molecule type" value="Genomic_DNA"/>
</dbReference>
<proteinExistence type="inferred from homology"/>
<dbReference type="Proteomes" id="UP000245884">
    <property type="component" value="Unassembled WGS sequence"/>
</dbReference>
<dbReference type="Gene3D" id="3.40.20.10">
    <property type="entry name" value="Severin"/>
    <property type="match status" value="1"/>
</dbReference>
<dbReference type="STRING" id="1569628.A0A316UVQ5"/>
<dbReference type="GO" id="GO:0034316">
    <property type="term" value="P:negative regulation of Arp2/3 complex-mediated actin nucleation"/>
    <property type="evidence" value="ECO:0007669"/>
    <property type="project" value="TreeGrafter"/>
</dbReference>
<sequence>MSSSSTVDIPPPLLKRLEAFRMAKRSASSAAVVIKIDKAKLTMDVEEEYENIGLEELEEELPENTPRFILLSYRLAHSDGRVSFPLVLVYWAPATSSTEMSTLYTSALSALSVKADVGKVVDMRDGTMDRKTLESRLGA</sequence>
<dbReference type="RefSeq" id="XP_025363988.1">
    <property type="nucleotide sequence ID" value="XM_025504284.1"/>
</dbReference>
<dbReference type="Pfam" id="PF00241">
    <property type="entry name" value="Cofilin_ADF"/>
    <property type="match status" value="1"/>
</dbReference>
<comment type="similarity">
    <text evidence="1 2">Belongs to the actin-binding proteins ADF family. GMF subfamily.</text>
</comment>
<evidence type="ECO:0000313" key="4">
    <source>
        <dbReference type="EMBL" id="PWN29376.1"/>
    </source>
</evidence>
<dbReference type="PROSITE" id="PS51263">
    <property type="entry name" value="ADF_H"/>
    <property type="match status" value="1"/>
</dbReference>
<dbReference type="GO" id="GO:0003779">
    <property type="term" value="F:actin binding"/>
    <property type="evidence" value="ECO:0007669"/>
    <property type="project" value="InterPro"/>
</dbReference>
<comment type="subcellular location">
    <subcellularLocation>
        <location evidence="2">Cytoplasm</location>
    </subcellularLocation>
    <subcellularLocation>
        <location evidence="2">Nucleus</location>
    </subcellularLocation>
</comment>